<feature type="chain" id="PRO_5015680203" description="Glycosyl hydrolase family 98 putative carbohydrate-binding module domain-containing protein" evidence="1">
    <location>
        <begin position="35"/>
        <end position="613"/>
    </location>
</feature>
<feature type="signal peptide" evidence="1">
    <location>
        <begin position="1"/>
        <end position="34"/>
    </location>
</feature>
<evidence type="ECO:0000259" key="2">
    <source>
        <dbReference type="SMART" id="SM00776"/>
    </source>
</evidence>
<dbReference type="AlphaFoldDB" id="A0A2S8F1W8"/>
<name>A0A2S8F1W8_9BACT</name>
<reference evidence="3 4" key="1">
    <citation type="submission" date="2018-02" db="EMBL/GenBank/DDBJ databases">
        <title>Comparative genomes isolates from brazilian mangrove.</title>
        <authorList>
            <person name="Araujo J.E."/>
            <person name="Taketani R.G."/>
            <person name="Silva M.C.P."/>
            <person name="Loureco M.V."/>
            <person name="Andreote F.D."/>
        </authorList>
    </citation>
    <scope>NUCLEOTIDE SEQUENCE [LARGE SCALE GENOMIC DNA]</scope>
    <source>
        <strain evidence="3 4">HEX-2 MGV</strain>
    </source>
</reference>
<dbReference type="SMART" id="SM00776">
    <property type="entry name" value="NPCBM"/>
    <property type="match status" value="1"/>
</dbReference>
<evidence type="ECO:0000313" key="4">
    <source>
        <dbReference type="Proteomes" id="UP000240009"/>
    </source>
</evidence>
<dbReference type="InterPro" id="IPR008979">
    <property type="entry name" value="Galactose-bd-like_sf"/>
</dbReference>
<gene>
    <name evidence="3" type="ORF">C5Y96_22085</name>
</gene>
<sequence length="613" mass="68524">MCATAYFPPSDPSPMLKTVLAFCLLVITSSTVQADETSVAKSLQSRVKAFHADAPKEELKLRVIYFHAADREPLSDYQDRLHRIVSDIKRFYDTEFTRIGLTDIELPIEMESGKLKLHTVKGLENHDGYDYKSGQKILREITANLKGVIDPEREFLLVLCGLCDKREDGSYFFYSPYYGMGANQTRGICFAADCEMLDTRNYKKTEEWFRYDEHNGKHRRTLGDFNNLYIGGTAHELGHGLSLPHNRELPTEKRKLGTALMGSGNYTFRKELVGGKGSFMTLASATRLMCHPLFTQSNKSRFDRTTIDVSDIEFTSSGKALTVRGKVQSNIEPFAVIGYSDAEGGDNYDAYQWTSEVAPDGTFEVTLDVHKPGNNALRLSFCHVNGATSNASYAFTANQQGEPNIQVLKDNMAIASLEKEMLSGNILQAREFAQRYLQANPQTELKPMFDYVDAFHTNPKLVKLAQVTQNEVFLSDAEATSTKVGYGRPTRNSYVPIKSRQDGGFFLRPGGQFHAHGFYAHAPSRFTFDLNGEWKKFTAVVGMQGGAWGTASAIFIVKGDGKELFRSDKLRTTHVENLDIDVSGIKQLELITETGESNNSGCWSVWGSPKLSR</sequence>
<dbReference type="SUPFAM" id="SSF49785">
    <property type="entry name" value="Galactose-binding domain-like"/>
    <property type="match status" value="1"/>
</dbReference>
<keyword evidence="1" id="KW-0732">Signal</keyword>
<dbReference type="InterPro" id="IPR013222">
    <property type="entry name" value="Glyco_hyd_98_carb-bd"/>
</dbReference>
<organism evidence="3 4">
    <name type="scientific">Blastopirellula marina</name>
    <dbReference type="NCBI Taxonomy" id="124"/>
    <lineage>
        <taxon>Bacteria</taxon>
        <taxon>Pseudomonadati</taxon>
        <taxon>Planctomycetota</taxon>
        <taxon>Planctomycetia</taxon>
        <taxon>Pirellulales</taxon>
        <taxon>Pirellulaceae</taxon>
        <taxon>Blastopirellula</taxon>
    </lineage>
</organism>
<feature type="domain" description="Glycosyl hydrolase family 98 putative carbohydrate-binding module" evidence="2">
    <location>
        <begin position="468"/>
        <end position="613"/>
    </location>
</feature>
<protein>
    <recommendedName>
        <fullName evidence="2">Glycosyl hydrolase family 98 putative carbohydrate-binding module domain-containing protein</fullName>
    </recommendedName>
</protein>
<dbReference type="Proteomes" id="UP000240009">
    <property type="component" value="Unassembled WGS sequence"/>
</dbReference>
<proteinExistence type="predicted"/>
<evidence type="ECO:0000313" key="3">
    <source>
        <dbReference type="EMBL" id="PQO26139.1"/>
    </source>
</evidence>
<dbReference type="Pfam" id="PF08305">
    <property type="entry name" value="NPCBM"/>
    <property type="match status" value="1"/>
</dbReference>
<accession>A0A2S8F1W8</accession>
<dbReference type="InterPro" id="IPR038637">
    <property type="entry name" value="NPCBM_sf"/>
</dbReference>
<dbReference type="EMBL" id="PUIA01000069">
    <property type="protein sequence ID" value="PQO26139.1"/>
    <property type="molecule type" value="Genomic_DNA"/>
</dbReference>
<dbReference type="Gene3D" id="2.60.120.1060">
    <property type="entry name" value="NPCBM/NEW2 domain"/>
    <property type="match status" value="1"/>
</dbReference>
<evidence type="ECO:0000256" key="1">
    <source>
        <dbReference type="SAM" id="SignalP"/>
    </source>
</evidence>
<comment type="caution">
    <text evidence="3">The sequence shown here is derived from an EMBL/GenBank/DDBJ whole genome shotgun (WGS) entry which is preliminary data.</text>
</comment>